<dbReference type="Proteomes" id="UP000184693">
    <property type="component" value="Unassembled WGS sequence"/>
</dbReference>
<dbReference type="EMBL" id="FSRM01000002">
    <property type="protein sequence ID" value="SIO49846.1"/>
    <property type="molecule type" value="Genomic_DNA"/>
</dbReference>
<name>A0A1N6K0K1_9BURK</name>
<evidence type="ECO:0000313" key="2">
    <source>
        <dbReference type="Proteomes" id="UP000184693"/>
    </source>
</evidence>
<reference evidence="1 2" key="1">
    <citation type="submission" date="2016-11" db="EMBL/GenBank/DDBJ databases">
        <authorList>
            <person name="Jaros S."/>
            <person name="Januszkiewicz K."/>
            <person name="Wedrychowicz H."/>
        </authorList>
    </citation>
    <scope>NUCLEOTIDE SEQUENCE [LARGE SCALE GENOMIC DNA]</scope>
    <source>
        <strain evidence="1 2">GAS86</strain>
    </source>
</reference>
<dbReference type="AlphaFoldDB" id="A0A1N6K0K1"/>
<protein>
    <submittedName>
        <fullName evidence="1">Uncharacterized protein</fullName>
    </submittedName>
</protein>
<organism evidence="1 2">
    <name type="scientific">Paraburkholderia phenazinium</name>
    <dbReference type="NCBI Taxonomy" id="60549"/>
    <lineage>
        <taxon>Bacteria</taxon>
        <taxon>Pseudomonadati</taxon>
        <taxon>Pseudomonadota</taxon>
        <taxon>Betaproteobacteria</taxon>
        <taxon>Burkholderiales</taxon>
        <taxon>Burkholderiaceae</taxon>
        <taxon>Paraburkholderia</taxon>
    </lineage>
</organism>
<evidence type="ECO:0000313" key="1">
    <source>
        <dbReference type="EMBL" id="SIO49846.1"/>
    </source>
</evidence>
<dbReference type="OrthoDB" id="9865038at2"/>
<accession>A0A1N6K0K1</accession>
<sequence length="112" mass="12266">MSVVRLYFDFARDAHGLVTRIGAAMTKLHLKDAIFAVGKADLLGQNACDVVMAFNRFFYFDVSEKLYTHQVQDGVTGAQRGSVSGTEDQANEVAILSNRRGSSNVSTNDTFL</sequence>
<gene>
    <name evidence="1" type="ORF">SAMN05444168_5585</name>
</gene>
<proteinExistence type="predicted"/>
<dbReference type="RefSeq" id="WP_074267541.1">
    <property type="nucleotide sequence ID" value="NZ_FSRM01000002.1"/>
</dbReference>